<dbReference type="EMBL" id="AXNT01000003">
    <property type="protein sequence ID" value="KGM03833.1"/>
    <property type="molecule type" value="Genomic_DNA"/>
</dbReference>
<feature type="domain" description="Alpha-L-arabinofuranosidase C-terminal" evidence="8">
    <location>
        <begin position="291"/>
        <end position="495"/>
    </location>
</feature>
<organism evidence="9 10">
    <name type="scientific">Cellulomonas cellasea DSM 20118</name>
    <dbReference type="NCBI Taxonomy" id="1408250"/>
    <lineage>
        <taxon>Bacteria</taxon>
        <taxon>Bacillati</taxon>
        <taxon>Actinomycetota</taxon>
        <taxon>Actinomycetes</taxon>
        <taxon>Micrococcales</taxon>
        <taxon>Cellulomonadaceae</taxon>
        <taxon>Cellulomonas</taxon>
    </lineage>
</organism>
<dbReference type="GO" id="GO:0000272">
    <property type="term" value="P:polysaccharide catabolic process"/>
    <property type="evidence" value="ECO:0007669"/>
    <property type="project" value="TreeGrafter"/>
</dbReference>
<dbReference type="Proteomes" id="UP000029833">
    <property type="component" value="Unassembled WGS sequence"/>
</dbReference>
<evidence type="ECO:0000313" key="9">
    <source>
        <dbReference type="EMBL" id="KGM03833.1"/>
    </source>
</evidence>
<dbReference type="PANTHER" id="PTHR43576">
    <property type="entry name" value="ALPHA-L-ARABINOFURANOSIDASE C-RELATED"/>
    <property type="match status" value="1"/>
</dbReference>
<comment type="caution">
    <text evidence="9">The sequence shown here is derived from an EMBL/GenBank/DDBJ whole genome shotgun (WGS) entry which is preliminary data.</text>
</comment>
<dbReference type="SMART" id="SM00813">
    <property type="entry name" value="Alpha-L-AF_C"/>
    <property type="match status" value="1"/>
</dbReference>
<evidence type="ECO:0000256" key="4">
    <source>
        <dbReference type="ARBA" id="ARBA00012670"/>
    </source>
</evidence>
<evidence type="ECO:0000256" key="3">
    <source>
        <dbReference type="ARBA" id="ARBA00011165"/>
    </source>
</evidence>
<dbReference type="InterPro" id="IPR010720">
    <property type="entry name" value="Alpha-L-AF_C"/>
</dbReference>
<dbReference type="OrthoDB" id="9758333at2"/>
<dbReference type="GO" id="GO:0046373">
    <property type="term" value="P:L-arabinose metabolic process"/>
    <property type="evidence" value="ECO:0007669"/>
    <property type="project" value="InterPro"/>
</dbReference>
<proteinExistence type="inferred from homology"/>
<dbReference type="RefSeq" id="WP_034624567.1">
    <property type="nucleotide sequence ID" value="NZ_AXNT01000003.1"/>
</dbReference>
<accession>A0A0A0BCB7</accession>
<keyword evidence="7" id="KW-0326">Glycosidase</keyword>
<dbReference type="Pfam" id="PF06964">
    <property type="entry name" value="Alpha-L-AF_C"/>
    <property type="match status" value="1"/>
</dbReference>
<keyword evidence="5" id="KW-0378">Hydrolase</keyword>
<comment type="similarity">
    <text evidence="2">Belongs to the glycosyl hydrolase 51 family.</text>
</comment>
<evidence type="ECO:0000256" key="7">
    <source>
        <dbReference type="ARBA" id="ARBA00023295"/>
    </source>
</evidence>
<reference evidence="9 10" key="1">
    <citation type="submission" date="2013-10" db="EMBL/GenBank/DDBJ databases">
        <authorList>
            <person name="Wang G."/>
            <person name="Zhuang W."/>
        </authorList>
    </citation>
    <scope>NUCLEOTIDE SEQUENCE [LARGE SCALE GENOMIC DNA]</scope>
    <source>
        <strain evidence="9 10">DSM 20118</strain>
    </source>
</reference>
<dbReference type="Pfam" id="PF22848">
    <property type="entry name" value="ASD1_dom"/>
    <property type="match status" value="1"/>
</dbReference>
<keyword evidence="6" id="KW-0119">Carbohydrate metabolism</keyword>
<gene>
    <name evidence="9" type="ORF">Q760_10210</name>
</gene>
<evidence type="ECO:0000256" key="2">
    <source>
        <dbReference type="ARBA" id="ARBA00007186"/>
    </source>
</evidence>
<keyword evidence="10" id="KW-1185">Reference proteome</keyword>
<comment type="catalytic activity">
    <reaction evidence="1">
        <text>Hydrolysis of terminal non-reducing alpha-L-arabinofuranoside residues in alpha-L-arabinosides.</text>
        <dbReference type="EC" id="3.2.1.55"/>
    </reaction>
</comment>
<dbReference type="PANTHER" id="PTHR43576:SF3">
    <property type="entry name" value="ALPHA-L-ARABINOFURANOSIDASE C"/>
    <property type="match status" value="1"/>
</dbReference>
<dbReference type="EC" id="3.2.1.55" evidence="4"/>
<evidence type="ECO:0000256" key="1">
    <source>
        <dbReference type="ARBA" id="ARBA00001462"/>
    </source>
</evidence>
<dbReference type="GO" id="GO:0046556">
    <property type="term" value="F:alpha-L-arabinofuranosidase activity"/>
    <property type="evidence" value="ECO:0007669"/>
    <property type="project" value="UniProtKB-EC"/>
</dbReference>
<dbReference type="SUPFAM" id="SSF51445">
    <property type="entry name" value="(Trans)glycosidases"/>
    <property type="match status" value="1"/>
</dbReference>
<dbReference type="STRING" id="1408250.Q760_10210"/>
<evidence type="ECO:0000313" key="10">
    <source>
        <dbReference type="Proteomes" id="UP000029833"/>
    </source>
</evidence>
<name>A0A0A0BCB7_9CELL</name>
<evidence type="ECO:0000256" key="5">
    <source>
        <dbReference type="ARBA" id="ARBA00022801"/>
    </source>
</evidence>
<dbReference type="SUPFAM" id="SSF51011">
    <property type="entry name" value="Glycosyl hydrolase domain"/>
    <property type="match status" value="1"/>
</dbReference>
<evidence type="ECO:0000256" key="6">
    <source>
        <dbReference type="ARBA" id="ARBA00023277"/>
    </source>
</evidence>
<dbReference type="Gene3D" id="3.20.20.80">
    <property type="entry name" value="Glycosidases"/>
    <property type="match status" value="1"/>
</dbReference>
<comment type="subunit">
    <text evidence="3">Homohexamer; trimer of dimers.</text>
</comment>
<sequence>MQRARVSIDPAFVVAPVSRRIFGSFVEHMGRCVYTGIYEPGHPTADEDGFRGDVLDLVRELGVTTVRYPGGNFVSGYKWEDGVGPVEQRPTRLDPAWRTIETNAFGLNEFMRWTKVAGVEPMMAMNLGTRGLQEAIELLEYANYPAGTALSDLRIEHGAEQPHDIRMWCLGNEMDGPWQLGHMTAEEYGRLATRTALAMRQFDKDLELVACGSSSRAMPTFGAWEATVLEHTYEVVDYVSAHAYYQLLDGDHASFLACSADMDRFIHQVVATADHIGAKLSSDKRINISFDEWNVWYLRELQSGQGGLPEDWTEAPRTSEEAYTVLDAVVVGSLLITLLRHADRVTAASQAQLVNTISSIRTEPGGPAWRQSIFHPFAQTARHAKGTVLDLRLDAPTLTTATYGEVPVLDSVATYDAEEGRVALFVVNRHPSEPVSLSTSLRAFGDAALAEALVLADDDLTAANTESDPDRVVPRAHGDVKVDDGVLTAELAPASWNMFLLQVS</sequence>
<dbReference type="AlphaFoldDB" id="A0A0A0BCB7"/>
<protein>
    <recommendedName>
        <fullName evidence="4">non-reducing end alpha-L-arabinofuranosidase</fullName>
        <ecNumber evidence="4">3.2.1.55</ecNumber>
    </recommendedName>
</protein>
<dbReference type="InterPro" id="IPR017853">
    <property type="entry name" value="GH"/>
</dbReference>
<evidence type="ECO:0000259" key="8">
    <source>
        <dbReference type="SMART" id="SM00813"/>
    </source>
</evidence>
<dbReference type="InterPro" id="IPR055235">
    <property type="entry name" value="ASD1_cat"/>
</dbReference>
<dbReference type="Gene3D" id="2.60.40.1180">
    <property type="entry name" value="Golgi alpha-mannosidase II"/>
    <property type="match status" value="1"/>
</dbReference>
<dbReference type="InterPro" id="IPR013780">
    <property type="entry name" value="Glyco_hydro_b"/>
</dbReference>